<name>A0A0F9JUT6_9ZZZZ</name>
<evidence type="ECO:0000313" key="1">
    <source>
        <dbReference type="EMBL" id="KKM66236.1"/>
    </source>
</evidence>
<sequence length="290" mass="33412">MSFFDQAYDNMSWQEVCYRLPSELAVAALQRRINNLDTLRMFFDNVGTRSVGITVLKELVNEIVTDEEPDDIMEMFEKDYEQVLFNWLDNNNKKRIKEHDPDKLSTKFLFNATDSDDREGLKVILDRILQEDPFSQAHLRAVLNKTDDEHFNTLIDTVIRDSRPEVNVCVLGVAGMSNKSLISNHQKVLGLKALVKCQDYHPTASMSVLNVDVFGALKPLERLTALEKYFSYFPIHRKIPAFDPAPTQEEFDMILFAGCIEHNDKVTKLNETYKNITEIDPPEVEEEDDA</sequence>
<protein>
    <submittedName>
        <fullName evidence="1">Uncharacterized protein</fullName>
    </submittedName>
</protein>
<comment type="caution">
    <text evidence="1">The sequence shown here is derived from an EMBL/GenBank/DDBJ whole genome shotgun (WGS) entry which is preliminary data.</text>
</comment>
<gene>
    <name evidence="1" type="ORF">LCGC14_1483180</name>
</gene>
<reference evidence="1" key="1">
    <citation type="journal article" date="2015" name="Nature">
        <title>Complex archaea that bridge the gap between prokaryotes and eukaryotes.</title>
        <authorList>
            <person name="Spang A."/>
            <person name="Saw J.H."/>
            <person name="Jorgensen S.L."/>
            <person name="Zaremba-Niedzwiedzka K."/>
            <person name="Martijn J."/>
            <person name="Lind A.E."/>
            <person name="van Eijk R."/>
            <person name="Schleper C."/>
            <person name="Guy L."/>
            <person name="Ettema T.J."/>
        </authorList>
    </citation>
    <scope>NUCLEOTIDE SEQUENCE</scope>
</reference>
<dbReference type="EMBL" id="LAZR01010572">
    <property type="protein sequence ID" value="KKM66236.1"/>
    <property type="molecule type" value="Genomic_DNA"/>
</dbReference>
<accession>A0A0F9JUT6</accession>
<organism evidence="1">
    <name type="scientific">marine sediment metagenome</name>
    <dbReference type="NCBI Taxonomy" id="412755"/>
    <lineage>
        <taxon>unclassified sequences</taxon>
        <taxon>metagenomes</taxon>
        <taxon>ecological metagenomes</taxon>
    </lineage>
</organism>
<proteinExistence type="predicted"/>
<dbReference type="AlphaFoldDB" id="A0A0F9JUT6"/>